<evidence type="ECO:0000313" key="2">
    <source>
        <dbReference type="EMBL" id="GHC50263.1"/>
    </source>
</evidence>
<reference evidence="2" key="1">
    <citation type="journal article" date="2014" name="Int. J. Syst. Evol. Microbiol.">
        <title>Complete genome sequence of Corynebacterium casei LMG S-19264T (=DSM 44701T), isolated from a smear-ripened cheese.</title>
        <authorList>
            <consortium name="US DOE Joint Genome Institute (JGI-PGF)"/>
            <person name="Walter F."/>
            <person name="Albersmeier A."/>
            <person name="Kalinowski J."/>
            <person name="Ruckert C."/>
        </authorList>
    </citation>
    <scope>NUCLEOTIDE SEQUENCE</scope>
    <source>
        <strain evidence="2">JCM 4633</strain>
    </source>
</reference>
<protein>
    <submittedName>
        <fullName evidence="2">Uncharacterized protein</fullName>
    </submittedName>
</protein>
<feature type="region of interest" description="Disordered" evidence="1">
    <location>
        <begin position="48"/>
        <end position="115"/>
    </location>
</feature>
<dbReference type="Proteomes" id="UP000646244">
    <property type="component" value="Unassembled WGS sequence"/>
</dbReference>
<name>A0A918WJ05_STRCJ</name>
<feature type="compositionally biased region" description="Basic and acidic residues" evidence="1">
    <location>
        <begin position="102"/>
        <end position="115"/>
    </location>
</feature>
<proteinExistence type="predicted"/>
<evidence type="ECO:0000313" key="3">
    <source>
        <dbReference type="Proteomes" id="UP000646244"/>
    </source>
</evidence>
<reference evidence="2" key="2">
    <citation type="submission" date="2020-09" db="EMBL/GenBank/DDBJ databases">
        <authorList>
            <person name="Sun Q."/>
            <person name="Ohkuma M."/>
        </authorList>
    </citation>
    <scope>NUCLEOTIDE SEQUENCE</scope>
    <source>
        <strain evidence="2">JCM 4633</strain>
    </source>
</reference>
<dbReference type="AlphaFoldDB" id="A0A918WJ05"/>
<comment type="caution">
    <text evidence="2">The sequence shown here is derived from an EMBL/GenBank/DDBJ whole genome shotgun (WGS) entry which is preliminary data.</text>
</comment>
<feature type="region of interest" description="Disordered" evidence="1">
    <location>
        <begin position="1"/>
        <end position="23"/>
    </location>
</feature>
<gene>
    <name evidence="2" type="ORF">GCM10010507_27610</name>
</gene>
<sequence length="115" mass="12387">MTVTSARASHVRTPAEPVPPTGRADIRIVAASPETARRVAEVLRRCFDSTEQRSYPAGQEGGTRLHLTVDTTHPAEPARSWLVTSRPPAADRPQDDAASPRPEGRSAPEDRTVGP</sequence>
<dbReference type="EMBL" id="BMVB01000008">
    <property type="protein sequence ID" value="GHC50263.1"/>
    <property type="molecule type" value="Genomic_DNA"/>
</dbReference>
<evidence type="ECO:0000256" key="1">
    <source>
        <dbReference type="SAM" id="MobiDB-lite"/>
    </source>
</evidence>
<organism evidence="2 3">
    <name type="scientific">Streptomyces cinnamoneus</name>
    <name type="common">Streptoverticillium cinnamoneum</name>
    <dbReference type="NCBI Taxonomy" id="53446"/>
    <lineage>
        <taxon>Bacteria</taxon>
        <taxon>Bacillati</taxon>
        <taxon>Actinomycetota</taxon>
        <taxon>Actinomycetes</taxon>
        <taxon>Kitasatosporales</taxon>
        <taxon>Streptomycetaceae</taxon>
        <taxon>Streptomyces</taxon>
        <taxon>Streptomyces cinnamoneus group</taxon>
    </lineage>
</organism>
<accession>A0A918WJ05</accession>